<evidence type="ECO:0000313" key="1">
    <source>
        <dbReference type="EMBL" id="KAH7161362.1"/>
    </source>
</evidence>
<dbReference type="Proteomes" id="UP000738349">
    <property type="component" value="Unassembled WGS sequence"/>
</dbReference>
<proteinExistence type="predicted"/>
<accession>A0A9P9JH59</accession>
<reference evidence="1" key="1">
    <citation type="journal article" date="2021" name="Nat. Commun.">
        <title>Genetic determinants of endophytism in the Arabidopsis root mycobiome.</title>
        <authorList>
            <person name="Mesny F."/>
            <person name="Miyauchi S."/>
            <person name="Thiergart T."/>
            <person name="Pickel B."/>
            <person name="Atanasova L."/>
            <person name="Karlsson M."/>
            <person name="Huettel B."/>
            <person name="Barry K.W."/>
            <person name="Haridas S."/>
            <person name="Chen C."/>
            <person name="Bauer D."/>
            <person name="Andreopoulos W."/>
            <person name="Pangilinan J."/>
            <person name="LaButti K."/>
            <person name="Riley R."/>
            <person name="Lipzen A."/>
            <person name="Clum A."/>
            <person name="Drula E."/>
            <person name="Henrissat B."/>
            <person name="Kohler A."/>
            <person name="Grigoriev I.V."/>
            <person name="Martin F.M."/>
            <person name="Hacquard S."/>
        </authorList>
    </citation>
    <scope>NUCLEOTIDE SEQUENCE</scope>
    <source>
        <strain evidence="1">MPI-CAGE-AT-0147</strain>
    </source>
</reference>
<dbReference type="EMBL" id="JAGMUV010000004">
    <property type="protein sequence ID" value="KAH7161362.1"/>
    <property type="molecule type" value="Genomic_DNA"/>
</dbReference>
<sequence length="383" mass="43247">MGSSAPVVEFLASLRTLLAETAAKKRATERDEFASLRGSLIKFIVQCSTTLRATQARANCTLQFTDGTLPTTDLQAPPYKIKVYRETYDQLEKASSGDEFIETLQTAIGKQVPRHGRIRLTKTRRQVQMTKKNTTEPEPKIEPQIVAKINPKVEQVEPKFEQSELKIELPTLTYAKPETTTKEIQSDVPTESPKTTMSEKPIELDLEARIIDNMATQGDAEWVAYKKSLLALAFPDSLVVSSVAERIMTTFKFLKNKSLFTEPTDWQSHLEYLISQDARLPLEHQDIDQRLKTIVRICYFSEAAISQGNGWSSTTDWERRRVAVRTCGILAEVTAPVDEAYFSVCDTTAWVANVLNQFAFIELMEGPKVRVYGLHEDFALVDE</sequence>
<dbReference type="AlphaFoldDB" id="A0A9P9JH59"/>
<evidence type="ECO:0000313" key="2">
    <source>
        <dbReference type="Proteomes" id="UP000738349"/>
    </source>
</evidence>
<comment type="caution">
    <text evidence="1">The sequence shown here is derived from an EMBL/GenBank/DDBJ whole genome shotgun (WGS) entry which is preliminary data.</text>
</comment>
<gene>
    <name evidence="1" type="ORF">EDB81DRAFT_924761</name>
</gene>
<dbReference type="OrthoDB" id="5096167at2759"/>
<keyword evidence="2" id="KW-1185">Reference proteome</keyword>
<name>A0A9P9JH59_9HYPO</name>
<protein>
    <submittedName>
        <fullName evidence="1">Uncharacterized protein</fullName>
    </submittedName>
</protein>
<organism evidence="1 2">
    <name type="scientific">Dactylonectria macrodidyma</name>
    <dbReference type="NCBI Taxonomy" id="307937"/>
    <lineage>
        <taxon>Eukaryota</taxon>
        <taxon>Fungi</taxon>
        <taxon>Dikarya</taxon>
        <taxon>Ascomycota</taxon>
        <taxon>Pezizomycotina</taxon>
        <taxon>Sordariomycetes</taxon>
        <taxon>Hypocreomycetidae</taxon>
        <taxon>Hypocreales</taxon>
        <taxon>Nectriaceae</taxon>
        <taxon>Dactylonectria</taxon>
    </lineage>
</organism>